<dbReference type="GO" id="GO:0043531">
    <property type="term" value="F:ADP binding"/>
    <property type="evidence" value="ECO:0007669"/>
    <property type="project" value="InterPro"/>
</dbReference>
<dbReference type="GeneID" id="130507625"/>
<dbReference type="Pfam" id="PF18052">
    <property type="entry name" value="Rx_N"/>
    <property type="match status" value="1"/>
</dbReference>
<dbReference type="FunFam" id="1.10.10.10:FF:000322">
    <property type="entry name" value="Probable disease resistance protein At1g63360"/>
    <property type="match status" value="1"/>
</dbReference>
<dbReference type="InterPro" id="IPR058922">
    <property type="entry name" value="WHD_DRP"/>
</dbReference>
<dbReference type="Gene3D" id="3.80.10.10">
    <property type="entry name" value="Ribonuclease Inhibitor"/>
    <property type="match status" value="1"/>
</dbReference>
<dbReference type="OrthoDB" id="1065927at2759"/>
<reference evidence="9" key="1">
    <citation type="submission" date="2025-08" db="UniProtKB">
        <authorList>
            <consortium name="RefSeq"/>
        </authorList>
    </citation>
    <scope>IDENTIFICATION</scope>
    <source>
        <tissue evidence="9">Leaf</tissue>
    </source>
</reference>
<feature type="domain" description="Disease resistance N-terminal" evidence="5">
    <location>
        <begin position="5"/>
        <end position="90"/>
    </location>
</feature>
<dbReference type="InterPro" id="IPR042197">
    <property type="entry name" value="Apaf_helical"/>
</dbReference>
<sequence length="913" mass="104643">MADAVVSFGVEKLWELLSRESERLTGIDEQVAGLKRQLGRLQSLLKDAHAKKHQSEMVKNFLENVKDIVYDAEDVIESFLLKEFGGKEKGGIKKRVKRLACFLLDRRKFALDIECTTKRISEEIEGMQSFGLQQIIDGGPSLPLQDREREQREIRQTFSNSCESNLVGVEQSVEELVSHLVGNNSVQVVSVSGMGGIGKTTLARQVFHHDIVRRHFDGFAWVCVSQQFTRKYVWQRILQDLRPHDEDIIKMDEHTLQSEVFELLQTGRYLVVLDDVWKEEDWDRIKPVFPRKRGWRMLLTSRDEGVGLHADPTSLASRPRILTPEESWKRCERIVFPWRDQNGSRVDAEMEAMGKEMIAYCGGLPLAIKVLGGLLAKKHTVAEWKRVHDNIKAQIVGKSGLDDSNPSSVYRVLSLSYEDLPMKLKHCFLYLAHFPEDYKIEVKTLFNYWFAEGIYNGSSTTIQDSGEGYLEELRRRNMVIVEESYLSSRMERCQMHDMMREVGLSKAREENFLQFVKVHTSTFTINTESPSRSRRLVVHSGDALDMLGCHKNNHKARSVLVFGAEDNCWKLSSFRNLQLLRVLDLSYVQFKGGKLPPSIGELIHLRFLSLHEAGVSHLPSSLRNLKLLLCLNLNVADLLHLVHVPDVLKEMQELRYLLLPRSMHDKTKLELGGLVNLESLTNFSTKHSRVTDLCRMTKLTALSVNFSGGCTFQTLSSSLHELRNLETLSVHDRRKTRAADHGGGGDMVLDFIHLKDLTLSMHMPKFLDQYRFPPHLAHIWLIGCRMEEDPIPILEKLLHLKSVYFSSGAFVGKRMVCSRGGFPQLRALKMSYQKEMEEWCVEEGSMPCLGTLSIDNCKKLKELPDGLVSITSLKELKIERMKREWWERLIPSGQDYCKVQHIPSVQFINCDGH</sequence>
<dbReference type="InterPro" id="IPR055414">
    <property type="entry name" value="LRR_R13L4/SHOC2-like"/>
</dbReference>
<evidence type="ECO:0000313" key="9">
    <source>
        <dbReference type="RefSeq" id="XP_056858297.1"/>
    </source>
</evidence>
<dbReference type="Gene3D" id="3.40.50.300">
    <property type="entry name" value="P-loop containing nucleotide triphosphate hydrolases"/>
    <property type="match status" value="1"/>
</dbReference>
<evidence type="ECO:0000259" key="5">
    <source>
        <dbReference type="Pfam" id="PF18052"/>
    </source>
</evidence>
<dbReference type="InterPro" id="IPR002182">
    <property type="entry name" value="NB-ARC"/>
</dbReference>
<evidence type="ECO:0000313" key="8">
    <source>
        <dbReference type="Proteomes" id="UP000504610"/>
    </source>
</evidence>
<gene>
    <name evidence="9" type="primary">LOC130507625</name>
</gene>
<accession>A0A9W3D3F2</accession>
<evidence type="ECO:0000256" key="2">
    <source>
        <dbReference type="ARBA" id="ARBA00022741"/>
    </source>
</evidence>
<dbReference type="GO" id="GO:0098542">
    <property type="term" value="P:defense response to other organism"/>
    <property type="evidence" value="ECO:0007669"/>
    <property type="project" value="TreeGrafter"/>
</dbReference>
<feature type="domain" description="Disease resistance R13L4/SHOC-2-like LRR" evidence="7">
    <location>
        <begin position="555"/>
        <end position="879"/>
    </location>
</feature>
<dbReference type="AlphaFoldDB" id="A0A9W3D3F2"/>
<evidence type="ECO:0000259" key="6">
    <source>
        <dbReference type="Pfam" id="PF23559"/>
    </source>
</evidence>
<dbReference type="KEGG" id="rsz:130507625"/>
<dbReference type="PRINTS" id="PR00364">
    <property type="entry name" value="DISEASERSIST"/>
</dbReference>
<dbReference type="SUPFAM" id="SSF52540">
    <property type="entry name" value="P-loop containing nucleoside triphosphate hydrolases"/>
    <property type="match status" value="1"/>
</dbReference>
<dbReference type="InterPro" id="IPR036388">
    <property type="entry name" value="WH-like_DNA-bd_sf"/>
</dbReference>
<organism evidence="8 9">
    <name type="scientific">Raphanus sativus</name>
    <name type="common">Radish</name>
    <name type="synonym">Raphanus raphanistrum var. sativus</name>
    <dbReference type="NCBI Taxonomy" id="3726"/>
    <lineage>
        <taxon>Eukaryota</taxon>
        <taxon>Viridiplantae</taxon>
        <taxon>Streptophyta</taxon>
        <taxon>Embryophyta</taxon>
        <taxon>Tracheophyta</taxon>
        <taxon>Spermatophyta</taxon>
        <taxon>Magnoliopsida</taxon>
        <taxon>eudicotyledons</taxon>
        <taxon>Gunneridae</taxon>
        <taxon>Pentapetalae</taxon>
        <taxon>rosids</taxon>
        <taxon>malvids</taxon>
        <taxon>Brassicales</taxon>
        <taxon>Brassicaceae</taxon>
        <taxon>Brassiceae</taxon>
        <taxon>Raphanus</taxon>
    </lineage>
</organism>
<feature type="domain" description="NB-ARC" evidence="4">
    <location>
        <begin position="170"/>
        <end position="339"/>
    </location>
</feature>
<keyword evidence="2" id="KW-0547">Nucleotide-binding</keyword>
<protein>
    <submittedName>
        <fullName evidence="9">Probable disease resistance RPP8-like protein 2</fullName>
    </submittedName>
</protein>
<dbReference type="InterPro" id="IPR027417">
    <property type="entry name" value="P-loop_NTPase"/>
</dbReference>
<name>A0A9W3D3F2_RAPSA</name>
<evidence type="ECO:0000259" key="4">
    <source>
        <dbReference type="Pfam" id="PF00931"/>
    </source>
</evidence>
<dbReference type="Pfam" id="PF00931">
    <property type="entry name" value="NB-ARC"/>
    <property type="match status" value="1"/>
</dbReference>
<dbReference type="Gene3D" id="1.10.10.10">
    <property type="entry name" value="Winged helix-like DNA-binding domain superfamily/Winged helix DNA-binding domain"/>
    <property type="match status" value="1"/>
</dbReference>
<dbReference type="FunFam" id="1.10.8.430:FF:000003">
    <property type="entry name" value="Probable disease resistance protein At5g66910"/>
    <property type="match status" value="1"/>
</dbReference>
<evidence type="ECO:0000259" key="7">
    <source>
        <dbReference type="Pfam" id="PF23598"/>
    </source>
</evidence>
<dbReference type="InterPro" id="IPR044974">
    <property type="entry name" value="Disease_R_plants"/>
</dbReference>
<dbReference type="PANTHER" id="PTHR23155:SF1185">
    <property type="entry name" value="DISEASE RESISTANCE RPP8-LIKE PROTEIN 3-RELATED"/>
    <property type="match status" value="1"/>
</dbReference>
<proteinExistence type="predicted"/>
<keyword evidence="8" id="KW-1185">Reference proteome</keyword>
<feature type="domain" description="Disease resistance protein winged helix" evidence="6">
    <location>
        <begin position="434"/>
        <end position="501"/>
    </location>
</feature>
<dbReference type="Proteomes" id="UP000504610">
    <property type="component" value="Unplaced"/>
</dbReference>
<keyword evidence="1" id="KW-0677">Repeat</keyword>
<dbReference type="RefSeq" id="XP_056858297.1">
    <property type="nucleotide sequence ID" value="XM_057002317.1"/>
</dbReference>
<dbReference type="Gene3D" id="1.20.5.4130">
    <property type="match status" value="1"/>
</dbReference>
<dbReference type="SUPFAM" id="SSF52058">
    <property type="entry name" value="L domain-like"/>
    <property type="match status" value="1"/>
</dbReference>
<keyword evidence="3" id="KW-0611">Plant defense</keyword>
<evidence type="ECO:0000256" key="3">
    <source>
        <dbReference type="ARBA" id="ARBA00022821"/>
    </source>
</evidence>
<dbReference type="CDD" id="cd14798">
    <property type="entry name" value="RX-CC_like"/>
    <property type="match status" value="1"/>
</dbReference>
<dbReference type="FunFam" id="3.40.50.300:FF:001091">
    <property type="entry name" value="Probable disease resistance protein At1g61300"/>
    <property type="match status" value="1"/>
</dbReference>
<dbReference type="Gene3D" id="1.10.8.430">
    <property type="entry name" value="Helical domain of apoptotic protease-activating factors"/>
    <property type="match status" value="1"/>
</dbReference>
<dbReference type="Pfam" id="PF23598">
    <property type="entry name" value="LRR_14"/>
    <property type="match status" value="1"/>
</dbReference>
<dbReference type="PANTHER" id="PTHR23155">
    <property type="entry name" value="DISEASE RESISTANCE PROTEIN RP"/>
    <property type="match status" value="1"/>
</dbReference>
<dbReference type="Pfam" id="PF23559">
    <property type="entry name" value="WHD_DRP"/>
    <property type="match status" value="1"/>
</dbReference>
<evidence type="ECO:0000256" key="1">
    <source>
        <dbReference type="ARBA" id="ARBA00022737"/>
    </source>
</evidence>
<dbReference type="InterPro" id="IPR041118">
    <property type="entry name" value="Rx_N"/>
</dbReference>
<dbReference type="InterPro" id="IPR032675">
    <property type="entry name" value="LRR_dom_sf"/>
</dbReference>
<dbReference type="InterPro" id="IPR038005">
    <property type="entry name" value="RX-like_CC"/>
</dbReference>